<keyword evidence="2" id="KW-1185">Reference proteome</keyword>
<name>A0A9J5ZF82_SOLCO</name>
<organism evidence="1 2">
    <name type="scientific">Solanum commersonii</name>
    <name type="common">Commerson's wild potato</name>
    <name type="synonym">Commerson's nightshade</name>
    <dbReference type="NCBI Taxonomy" id="4109"/>
    <lineage>
        <taxon>Eukaryota</taxon>
        <taxon>Viridiplantae</taxon>
        <taxon>Streptophyta</taxon>
        <taxon>Embryophyta</taxon>
        <taxon>Tracheophyta</taxon>
        <taxon>Spermatophyta</taxon>
        <taxon>Magnoliopsida</taxon>
        <taxon>eudicotyledons</taxon>
        <taxon>Gunneridae</taxon>
        <taxon>Pentapetalae</taxon>
        <taxon>asterids</taxon>
        <taxon>lamiids</taxon>
        <taxon>Solanales</taxon>
        <taxon>Solanaceae</taxon>
        <taxon>Solanoideae</taxon>
        <taxon>Solaneae</taxon>
        <taxon>Solanum</taxon>
    </lineage>
</organism>
<evidence type="ECO:0000313" key="2">
    <source>
        <dbReference type="Proteomes" id="UP000824120"/>
    </source>
</evidence>
<comment type="caution">
    <text evidence="1">The sequence shown here is derived from an EMBL/GenBank/DDBJ whole genome shotgun (WGS) entry which is preliminary data.</text>
</comment>
<protein>
    <submittedName>
        <fullName evidence="1">Uncharacterized protein</fullName>
    </submittedName>
</protein>
<dbReference type="EMBL" id="JACXVP010000004">
    <property type="protein sequence ID" value="KAG5611306.1"/>
    <property type="molecule type" value="Genomic_DNA"/>
</dbReference>
<sequence>MDRVAIGVAFWSNAVRRFSFRRLRVQEEKRRREKRRKEKGSKRSSRFLRVVADCRHGIKP</sequence>
<accession>A0A9J5ZF82</accession>
<evidence type="ECO:0000313" key="1">
    <source>
        <dbReference type="EMBL" id="KAG5611306.1"/>
    </source>
</evidence>
<proteinExistence type="predicted"/>
<reference evidence="1 2" key="1">
    <citation type="submission" date="2020-09" db="EMBL/GenBank/DDBJ databases">
        <title>De no assembly of potato wild relative species, Solanum commersonii.</title>
        <authorList>
            <person name="Cho K."/>
        </authorList>
    </citation>
    <scope>NUCLEOTIDE SEQUENCE [LARGE SCALE GENOMIC DNA]</scope>
    <source>
        <strain evidence="1">LZ3.2</strain>
        <tissue evidence="1">Leaf</tissue>
    </source>
</reference>
<dbReference type="AlphaFoldDB" id="A0A9J5ZF82"/>
<dbReference type="Proteomes" id="UP000824120">
    <property type="component" value="Chromosome 4"/>
</dbReference>
<gene>
    <name evidence="1" type="ORF">H5410_022587</name>
</gene>